<reference evidence="1" key="1">
    <citation type="journal article" date="2020" name="Stud. Mycol.">
        <title>101 Dothideomycetes genomes: a test case for predicting lifestyles and emergence of pathogens.</title>
        <authorList>
            <person name="Haridas S."/>
            <person name="Albert R."/>
            <person name="Binder M."/>
            <person name="Bloem J."/>
            <person name="Labutti K."/>
            <person name="Salamov A."/>
            <person name="Andreopoulos B."/>
            <person name="Baker S."/>
            <person name="Barry K."/>
            <person name="Bills G."/>
            <person name="Bluhm B."/>
            <person name="Cannon C."/>
            <person name="Castanera R."/>
            <person name="Culley D."/>
            <person name="Daum C."/>
            <person name="Ezra D."/>
            <person name="Gonzalez J."/>
            <person name="Henrissat B."/>
            <person name="Kuo A."/>
            <person name="Liang C."/>
            <person name="Lipzen A."/>
            <person name="Lutzoni F."/>
            <person name="Magnuson J."/>
            <person name="Mondo S."/>
            <person name="Nolan M."/>
            <person name="Ohm R."/>
            <person name="Pangilinan J."/>
            <person name="Park H.-J."/>
            <person name="Ramirez L."/>
            <person name="Alfaro M."/>
            <person name="Sun H."/>
            <person name="Tritt A."/>
            <person name="Yoshinaga Y."/>
            <person name="Zwiers L.-H."/>
            <person name="Turgeon B."/>
            <person name="Goodwin S."/>
            <person name="Spatafora J."/>
            <person name="Crous P."/>
            <person name="Grigoriev I."/>
        </authorList>
    </citation>
    <scope>NUCLEOTIDE SEQUENCE</scope>
    <source>
        <strain evidence="1">CBS 675.92</strain>
    </source>
</reference>
<protein>
    <submittedName>
        <fullName evidence="1">Uncharacterized protein</fullName>
    </submittedName>
</protein>
<sequence>MYLLTPPPAVCASQKQQLSSHLPSSSSIVSYKFPPEPAKSQCGHSAAEAIALNCTYDPLQVQWLPAHCPQDHLSDFLSAAGKDPIDGTVPSSTGQWRYYYDQSGKKEISSFEELSKLPHEQRYWTTESEHRFHCTFVLMRIHAALLRARKGDLVMDGKTLNPSHAKHCIFQLAGMAKSHYDDKLLAHGNVGYGSC</sequence>
<gene>
    <name evidence="1" type="ORF">CC80DRAFT_423272</name>
</gene>
<dbReference type="EMBL" id="ML977013">
    <property type="protein sequence ID" value="KAF1952037.1"/>
    <property type="molecule type" value="Genomic_DNA"/>
</dbReference>
<dbReference type="OrthoDB" id="3501153at2759"/>
<name>A0A6A5TSW3_9PLEO</name>
<keyword evidence="2" id="KW-1185">Reference proteome</keyword>
<organism evidence="1 2">
    <name type="scientific">Byssothecium circinans</name>
    <dbReference type="NCBI Taxonomy" id="147558"/>
    <lineage>
        <taxon>Eukaryota</taxon>
        <taxon>Fungi</taxon>
        <taxon>Dikarya</taxon>
        <taxon>Ascomycota</taxon>
        <taxon>Pezizomycotina</taxon>
        <taxon>Dothideomycetes</taxon>
        <taxon>Pleosporomycetidae</taxon>
        <taxon>Pleosporales</taxon>
        <taxon>Massarineae</taxon>
        <taxon>Massarinaceae</taxon>
        <taxon>Byssothecium</taxon>
    </lineage>
</organism>
<evidence type="ECO:0000313" key="2">
    <source>
        <dbReference type="Proteomes" id="UP000800035"/>
    </source>
</evidence>
<dbReference type="InterPro" id="IPR053008">
    <property type="entry name" value="Phomopsin_biosynth_assoc"/>
</dbReference>
<accession>A0A6A5TSW3</accession>
<dbReference type="Proteomes" id="UP000800035">
    <property type="component" value="Unassembled WGS sequence"/>
</dbReference>
<dbReference type="PANTHER" id="PTHR35896:SF3">
    <property type="entry name" value="MAJOR FACILITATOR SUPERFAMILY TRANSPORTER"/>
    <property type="match status" value="1"/>
</dbReference>
<proteinExistence type="predicted"/>
<evidence type="ECO:0000313" key="1">
    <source>
        <dbReference type="EMBL" id="KAF1952037.1"/>
    </source>
</evidence>
<dbReference type="AlphaFoldDB" id="A0A6A5TSW3"/>
<dbReference type="PANTHER" id="PTHR35896">
    <property type="entry name" value="IG-LIKE DOMAIN-CONTAINING PROTEIN"/>
    <property type="match status" value="1"/>
</dbReference>